<accession>A0AAN8G237</accession>
<keyword evidence="2" id="KW-0732">Signal</keyword>
<feature type="repeat" description="CSPG" evidence="5">
    <location>
        <begin position="1126"/>
        <end position="1219"/>
    </location>
</feature>
<protein>
    <recommendedName>
        <fullName evidence="6">FRAS1-related extracellular matrix protein N-terminal domain-containing protein</fullName>
    </recommendedName>
</protein>
<gene>
    <name evidence="7" type="ORF">SNE40_020939</name>
</gene>
<keyword evidence="4" id="KW-0325">Glycoprotein</keyword>
<dbReference type="EMBL" id="JAZGQO010000016">
    <property type="protein sequence ID" value="KAK6168397.1"/>
    <property type="molecule type" value="Genomic_DNA"/>
</dbReference>
<feature type="repeat" description="CSPG" evidence="5">
    <location>
        <begin position="764"/>
        <end position="855"/>
    </location>
</feature>
<feature type="repeat" description="CSPG" evidence="5">
    <location>
        <begin position="1357"/>
        <end position="1449"/>
    </location>
</feature>
<feature type="domain" description="FRAS1-related extracellular matrix protein N-terminal" evidence="6">
    <location>
        <begin position="43"/>
        <end position="243"/>
    </location>
</feature>
<feature type="repeat" description="CSPG" evidence="5">
    <location>
        <begin position="1469"/>
        <end position="1558"/>
    </location>
</feature>
<feature type="repeat" description="CSPG" evidence="5">
    <location>
        <begin position="882"/>
        <end position="974"/>
    </location>
</feature>
<evidence type="ECO:0000256" key="3">
    <source>
        <dbReference type="ARBA" id="ARBA00022737"/>
    </source>
</evidence>
<dbReference type="Proteomes" id="UP001347796">
    <property type="component" value="Unassembled WGS sequence"/>
</dbReference>
<evidence type="ECO:0000256" key="1">
    <source>
        <dbReference type="ARBA" id="ARBA00022723"/>
    </source>
</evidence>
<keyword evidence="8" id="KW-1185">Reference proteome</keyword>
<proteinExistence type="predicted"/>
<evidence type="ECO:0000256" key="2">
    <source>
        <dbReference type="ARBA" id="ARBA00022729"/>
    </source>
</evidence>
<feature type="repeat" description="CSPG" evidence="5">
    <location>
        <begin position="636"/>
        <end position="742"/>
    </location>
</feature>
<dbReference type="PROSITE" id="PS51854">
    <property type="entry name" value="CSPG"/>
    <property type="match status" value="10"/>
</dbReference>
<organism evidence="7 8">
    <name type="scientific">Patella caerulea</name>
    <name type="common">Rayed Mediterranean limpet</name>
    <dbReference type="NCBI Taxonomy" id="87958"/>
    <lineage>
        <taxon>Eukaryota</taxon>
        <taxon>Metazoa</taxon>
        <taxon>Spiralia</taxon>
        <taxon>Lophotrochozoa</taxon>
        <taxon>Mollusca</taxon>
        <taxon>Gastropoda</taxon>
        <taxon>Patellogastropoda</taxon>
        <taxon>Patelloidea</taxon>
        <taxon>Patellidae</taxon>
        <taxon>Patella</taxon>
    </lineage>
</organism>
<comment type="caution">
    <text evidence="7">The sequence shown here is derived from an EMBL/GenBank/DDBJ whole genome shotgun (WGS) entry which is preliminary data.</text>
</comment>
<dbReference type="PANTHER" id="PTHR45739:SF8">
    <property type="entry name" value="FRAS1-RELATED EXTRACELLULAR MATRIX PROTEIN 1"/>
    <property type="match status" value="1"/>
</dbReference>
<feature type="repeat" description="CSPG" evidence="5">
    <location>
        <begin position="501"/>
        <end position="611"/>
    </location>
</feature>
<name>A0AAN8G237_PATCE</name>
<evidence type="ECO:0000313" key="8">
    <source>
        <dbReference type="Proteomes" id="UP001347796"/>
    </source>
</evidence>
<evidence type="ECO:0000256" key="5">
    <source>
        <dbReference type="PROSITE-ProRule" id="PRU01201"/>
    </source>
</evidence>
<feature type="repeat" description="CSPG" evidence="5">
    <location>
        <begin position="1003"/>
        <end position="1105"/>
    </location>
</feature>
<dbReference type="InterPro" id="IPR045658">
    <property type="entry name" value="FRAS1-rel_N"/>
</dbReference>
<evidence type="ECO:0000256" key="4">
    <source>
        <dbReference type="ARBA" id="ARBA00023180"/>
    </source>
</evidence>
<dbReference type="GO" id="GO:0009653">
    <property type="term" value="P:anatomical structure morphogenesis"/>
    <property type="evidence" value="ECO:0007669"/>
    <property type="project" value="TreeGrafter"/>
</dbReference>
<keyword evidence="1" id="KW-0479">Metal-binding</keyword>
<feature type="repeat" description="CSPG" evidence="5">
    <location>
        <begin position="274"/>
        <end position="368"/>
    </location>
</feature>
<dbReference type="InterPro" id="IPR039005">
    <property type="entry name" value="CSPG_rpt"/>
</dbReference>
<dbReference type="GO" id="GO:0046872">
    <property type="term" value="F:metal ion binding"/>
    <property type="evidence" value="ECO:0007669"/>
    <property type="project" value="UniProtKB-KW"/>
</dbReference>
<evidence type="ECO:0000259" key="6">
    <source>
        <dbReference type="Pfam" id="PF19309"/>
    </source>
</evidence>
<evidence type="ECO:0000313" key="7">
    <source>
        <dbReference type="EMBL" id="KAK6168397.1"/>
    </source>
</evidence>
<keyword evidence="3" id="KW-0677">Repeat</keyword>
<dbReference type="Pfam" id="PF16184">
    <property type="entry name" value="Cadherin_3"/>
    <property type="match status" value="11"/>
</dbReference>
<dbReference type="PANTHER" id="PTHR45739">
    <property type="entry name" value="MATRIX PROTEIN, PUTATIVE-RELATED"/>
    <property type="match status" value="1"/>
</dbReference>
<dbReference type="Pfam" id="PF19309">
    <property type="entry name" value="Frem_N"/>
    <property type="match status" value="1"/>
</dbReference>
<feature type="repeat" description="CSPG" evidence="5">
    <location>
        <begin position="1240"/>
        <end position="1336"/>
    </location>
</feature>
<sequence length="1668" mass="187844">MARFICTMDLKVFYGRTFSAAFVALIVLIQLCTAQVLLRPEDILRAKRPIEVPLGRTIYVTPGDLQISVRGEDRCTVTVLDNDPLSQRPGKLMPTIFPCDFGARDVQYAHFGSRNPSEDRIRLQIRYDSPTQTLLIPFTLSMEVSFEQLEIVTRNLPIEVNELRGVSQSIDSSVLEFTYDREVEYCKVTILSRASGLPRYGRIMNNTDMLNMVDCDDFLNMGIRYQHTWDKTSPDRDYIPMVVEVFDSDGSITKQEYFQIMARISGGEINTRPQPKVEALLVMEVDQFVMTAITDKILSATDEETNSDYLIFNITKPLGPNQGHIVSTDDRYQPVKSFYQRDVRDLRIAFKPPAQDSNSQRIFEVGIEVVDSEGLASDPFLLMIVVKPMNTMAPVVTTNRGLQLFEGQSRYLKSDLNLRISDENDLQNVRIFVDDGLRHGQLIIPGGRKFFTPKDLDEGTVIYQHDDTDTYSDNIIFKMTDGRNEVEYLFPISVYPVDDEPPILNVNTGLEIRKNELAEISPFVLSATDIDSDDSQISFDLQPPYSTEGIILKRQFEVPRDTQEWQVTNGVYEKIVQSFTQQDIMDGKIFYQHVGPHRSDFIMDRIRFKLFDGGEPPNSSDMEEFIVKVAPVDDQQPYIYPDTPLQMDVNEFQLTELKRKFLRFTDDDTDDRQLKYTITTQPFDTDPNTPLEPGTIVMCEDTQRRVRTFTQAQVNHHKICYKPPSSELGFVPRIIQMAFDVEDINGNTIGGQKFTFLIKPVNNQPPKVINGGLNVIEGQFTILTRDMLDAEDPDTDGSNINFVMDQLPTHGVIQLDEDILDVGDSFTRQHIQSGRVAYFNVRDDSGDDTFIIDVTDGVHHVPVIFDVKIDFIDDEAPTLIGIDSGTLGISLEVKENNVVRITQEKLKASDPDTDDQQLTFVLSKSPYEGAVLLNGRQTEEFSQKDVADGRVEYRHTGGEVGPVGRNDTFQLMLTDRSADFIVGGNQITEISVHVKILPEDSIAPIVSVGAPFEVLENDKAPILPIHLDATDIDTEDENIVCTIITQPIHGYVENASPGPGSEKPRTGIPVSAFSIKNVRLGQVNYAQSVHSGVEPRRDSFTFYCSDGINNSPNQQFTVNIYPENDEAPEVFLREFMVLEGMNLMVDLPILNVVDKDDPADELVFTITKFPEHGQIMQQRIQGSFPIESFTFEDIAGASTIEYVHDDTETLADSFEFFLTDGKFNITKEVPIIVIPLDDETPRLTINNGLEVEVVGETVTITNDELKAEDLDSNDPDLTFIVRQMPKYGYIQKLLGNFIYNISLSANFTQNDIDNERIQYVHTGQEGVRDLIKFDVTDGLNPLIDRYFYITVEGIDMIYPSVVNKGVELPEGGRIVLSTDLLGGTDLNTPDENLQFIVTRAPGRGHLEITDSPGVPITSFSQLDLAGNKIHYIHTSKDEMKMDSFEFEVTDGFNPVARTFRISISDVDNKKPVLMFQTLRLKEADNKLITPFELKAEDRDSPNDKIVFTITQTPIHGNLLFNNTRVVSAFTQEDLNENLITYQHDGSETTHDSFSFTVSDGAHSDFFVFPEISVTTRRPQTVNIEIKAIDNGTPQISVNSGASTLYNMGGGGLGFKITKKALRTSDRDSPDSKLKYTITSAPKYGYIINTAIGNRSINTWSQGKTFLFI</sequence>
<reference evidence="7 8" key="1">
    <citation type="submission" date="2024-01" db="EMBL/GenBank/DDBJ databases">
        <title>The genome of the rayed Mediterranean limpet Patella caerulea (Linnaeus, 1758).</title>
        <authorList>
            <person name="Anh-Thu Weber A."/>
            <person name="Halstead-Nussloch G."/>
        </authorList>
    </citation>
    <scope>NUCLEOTIDE SEQUENCE [LARGE SCALE GENOMIC DNA]</scope>
    <source>
        <strain evidence="7">AATW-2023a</strain>
        <tissue evidence="7">Whole specimen</tissue>
    </source>
</reference>
<dbReference type="InterPro" id="IPR051561">
    <property type="entry name" value="FRAS1_ECM"/>
</dbReference>